<dbReference type="SUPFAM" id="SSF56655">
    <property type="entry name" value="Carbohydrate phosphatase"/>
    <property type="match status" value="1"/>
</dbReference>
<keyword evidence="6 9" id="KW-0479">Metal-binding</keyword>
<dbReference type="PRINTS" id="PR00377">
    <property type="entry name" value="IMPHPHTASES"/>
</dbReference>
<keyword evidence="12" id="KW-1185">Reference proteome</keyword>
<evidence type="ECO:0000313" key="11">
    <source>
        <dbReference type="EMBL" id="RAH98705.1"/>
    </source>
</evidence>
<dbReference type="EMBL" id="QHHQ01000006">
    <property type="protein sequence ID" value="RAH98705.1"/>
    <property type="molecule type" value="Genomic_DNA"/>
</dbReference>
<dbReference type="PROSITE" id="PS00630">
    <property type="entry name" value="IMP_2"/>
    <property type="match status" value="1"/>
</dbReference>
<dbReference type="GO" id="GO:0006020">
    <property type="term" value="P:inositol metabolic process"/>
    <property type="evidence" value="ECO:0007669"/>
    <property type="project" value="TreeGrafter"/>
</dbReference>
<protein>
    <recommendedName>
        <fullName evidence="5 10">Inositol-1-monophosphatase</fullName>
        <ecNumber evidence="4 10">3.1.3.25</ecNumber>
    </recommendedName>
</protein>
<dbReference type="GO" id="GO:0008934">
    <property type="term" value="F:inositol monophosphate 1-phosphatase activity"/>
    <property type="evidence" value="ECO:0007669"/>
    <property type="project" value="InterPro"/>
</dbReference>
<keyword evidence="7 10" id="KW-0378">Hydrolase</keyword>
<feature type="binding site" evidence="9">
    <location>
        <position position="89"/>
    </location>
    <ligand>
        <name>Mg(2+)</name>
        <dbReference type="ChEBI" id="CHEBI:18420"/>
        <label>1</label>
        <note>catalytic</note>
    </ligand>
</feature>
<evidence type="ECO:0000313" key="12">
    <source>
        <dbReference type="Proteomes" id="UP000249590"/>
    </source>
</evidence>
<feature type="binding site" evidence="9">
    <location>
        <position position="69"/>
    </location>
    <ligand>
        <name>Mg(2+)</name>
        <dbReference type="ChEBI" id="CHEBI:18420"/>
        <label>1</label>
        <note>catalytic</note>
    </ligand>
</feature>
<dbReference type="InterPro" id="IPR020583">
    <property type="entry name" value="Inositol_monoP_metal-BS"/>
</dbReference>
<dbReference type="PANTHER" id="PTHR20854">
    <property type="entry name" value="INOSITOL MONOPHOSPHATASE"/>
    <property type="match status" value="1"/>
</dbReference>
<gene>
    <name evidence="11" type="ORF">DLJ53_23975</name>
</gene>
<comment type="similarity">
    <text evidence="3 10">Belongs to the inositol monophosphatase superfamily.</text>
</comment>
<dbReference type="PRINTS" id="PR01959">
    <property type="entry name" value="SBIMPHPHTASE"/>
</dbReference>
<evidence type="ECO:0000256" key="4">
    <source>
        <dbReference type="ARBA" id="ARBA00013106"/>
    </source>
</evidence>
<dbReference type="EC" id="3.1.3.25" evidence="4 10"/>
<dbReference type="Proteomes" id="UP000249590">
    <property type="component" value="Unassembled WGS sequence"/>
</dbReference>
<evidence type="ECO:0000256" key="2">
    <source>
        <dbReference type="ARBA" id="ARBA00001946"/>
    </source>
</evidence>
<feature type="binding site" evidence="9">
    <location>
        <position position="86"/>
    </location>
    <ligand>
        <name>Mg(2+)</name>
        <dbReference type="ChEBI" id="CHEBI:18420"/>
        <label>1</label>
        <note>catalytic</note>
    </ligand>
</feature>
<feature type="binding site" evidence="9">
    <location>
        <position position="214"/>
    </location>
    <ligand>
        <name>Mg(2+)</name>
        <dbReference type="ChEBI" id="CHEBI:18420"/>
        <label>1</label>
        <note>catalytic</note>
    </ligand>
</feature>
<dbReference type="InterPro" id="IPR020550">
    <property type="entry name" value="Inositol_monophosphatase_CS"/>
</dbReference>
<dbReference type="GO" id="GO:0046854">
    <property type="term" value="P:phosphatidylinositol phosphate biosynthetic process"/>
    <property type="evidence" value="ECO:0007669"/>
    <property type="project" value="InterPro"/>
</dbReference>
<reference evidence="11 12" key="1">
    <citation type="submission" date="2018-05" db="EMBL/GenBank/DDBJ databases">
        <title>Acuticoccus sediminis sp. nov., isolated from deep-sea sediment of Indian Ocean.</title>
        <authorList>
            <person name="Liu X."/>
            <person name="Lai Q."/>
            <person name="Du Y."/>
            <person name="Sun F."/>
            <person name="Zhang X."/>
            <person name="Wang S."/>
            <person name="Shao Z."/>
        </authorList>
    </citation>
    <scope>NUCLEOTIDE SEQUENCE [LARGE SCALE GENOMIC DNA]</scope>
    <source>
        <strain evidence="11 12">PTG4-2</strain>
    </source>
</reference>
<evidence type="ECO:0000256" key="3">
    <source>
        <dbReference type="ARBA" id="ARBA00009759"/>
    </source>
</evidence>
<organism evidence="11 12">
    <name type="scientific">Acuticoccus sediminis</name>
    <dbReference type="NCBI Taxonomy" id="2184697"/>
    <lineage>
        <taxon>Bacteria</taxon>
        <taxon>Pseudomonadati</taxon>
        <taxon>Pseudomonadota</taxon>
        <taxon>Alphaproteobacteria</taxon>
        <taxon>Hyphomicrobiales</taxon>
        <taxon>Amorphaceae</taxon>
        <taxon>Acuticoccus</taxon>
    </lineage>
</organism>
<dbReference type="Gene3D" id="3.40.190.80">
    <property type="match status" value="1"/>
</dbReference>
<evidence type="ECO:0000256" key="8">
    <source>
        <dbReference type="ARBA" id="ARBA00022842"/>
    </source>
</evidence>
<dbReference type="AlphaFoldDB" id="A0A8B2NKS4"/>
<comment type="catalytic activity">
    <reaction evidence="1 10">
        <text>a myo-inositol phosphate + H2O = myo-inositol + phosphate</text>
        <dbReference type="Rhea" id="RHEA:24056"/>
        <dbReference type="ChEBI" id="CHEBI:15377"/>
        <dbReference type="ChEBI" id="CHEBI:17268"/>
        <dbReference type="ChEBI" id="CHEBI:43474"/>
        <dbReference type="ChEBI" id="CHEBI:84139"/>
        <dbReference type="EC" id="3.1.3.25"/>
    </reaction>
</comment>
<evidence type="ECO:0000256" key="10">
    <source>
        <dbReference type="RuleBase" id="RU364068"/>
    </source>
</evidence>
<proteinExistence type="inferred from homology"/>
<dbReference type="Pfam" id="PF00459">
    <property type="entry name" value="Inositol_P"/>
    <property type="match status" value="1"/>
</dbReference>
<dbReference type="CDD" id="cd01639">
    <property type="entry name" value="IMPase"/>
    <property type="match status" value="1"/>
</dbReference>
<keyword evidence="8 9" id="KW-0460">Magnesium</keyword>
<accession>A0A8B2NKS4</accession>
<feature type="binding site" evidence="9">
    <location>
        <position position="88"/>
    </location>
    <ligand>
        <name>Mg(2+)</name>
        <dbReference type="ChEBI" id="CHEBI:18420"/>
        <label>1</label>
        <note>catalytic</note>
    </ligand>
</feature>
<dbReference type="Gene3D" id="3.30.540.10">
    <property type="entry name" value="Fructose-1,6-Bisphosphatase, subunit A, domain 1"/>
    <property type="match status" value="1"/>
</dbReference>
<evidence type="ECO:0000256" key="6">
    <source>
        <dbReference type="ARBA" id="ARBA00022723"/>
    </source>
</evidence>
<dbReference type="InterPro" id="IPR033942">
    <property type="entry name" value="IMPase"/>
</dbReference>
<dbReference type="OrthoDB" id="9785695at2"/>
<evidence type="ECO:0000256" key="1">
    <source>
        <dbReference type="ARBA" id="ARBA00001033"/>
    </source>
</evidence>
<dbReference type="PROSITE" id="PS00629">
    <property type="entry name" value="IMP_1"/>
    <property type="match status" value="1"/>
</dbReference>
<dbReference type="InterPro" id="IPR000760">
    <property type="entry name" value="Inositol_monophosphatase-like"/>
</dbReference>
<evidence type="ECO:0000256" key="7">
    <source>
        <dbReference type="ARBA" id="ARBA00022801"/>
    </source>
</evidence>
<name>A0A8B2NKS4_9HYPH</name>
<comment type="cofactor">
    <cofactor evidence="2 9 10">
        <name>Mg(2+)</name>
        <dbReference type="ChEBI" id="CHEBI:18420"/>
    </cofactor>
</comment>
<dbReference type="RefSeq" id="WP_111349987.1">
    <property type="nucleotide sequence ID" value="NZ_QHHQ01000006.1"/>
</dbReference>
<comment type="caution">
    <text evidence="11">The sequence shown here is derived from an EMBL/GenBank/DDBJ whole genome shotgun (WGS) entry which is preliminary data.</text>
</comment>
<evidence type="ECO:0000256" key="9">
    <source>
        <dbReference type="PIRSR" id="PIRSR600760-2"/>
    </source>
</evidence>
<dbReference type="FunFam" id="3.30.540.10:FF:000003">
    <property type="entry name" value="Inositol-1-monophosphatase"/>
    <property type="match status" value="1"/>
</dbReference>
<dbReference type="PANTHER" id="PTHR20854:SF4">
    <property type="entry name" value="INOSITOL-1-MONOPHOSPHATASE-RELATED"/>
    <property type="match status" value="1"/>
</dbReference>
<dbReference type="InterPro" id="IPR022337">
    <property type="entry name" value="Inositol_monophosphatase_SuhB"/>
</dbReference>
<dbReference type="GO" id="GO:0046872">
    <property type="term" value="F:metal ion binding"/>
    <property type="evidence" value="ECO:0007669"/>
    <property type="project" value="UniProtKB-KW"/>
</dbReference>
<dbReference type="GO" id="GO:0007165">
    <property type="term" value="P:signal transduction"/>
    <property type="evidence" value="ECO:0007669"/>
    <property type="project" value="TreeGrafter"/>
</dbReference>
<evidence type="ECO:0000256" key="5">
    <source>
        <dbReference type="ARBA" id="ARBA00019784"/>
    </source>
</evidence>
<sequence>MARSALLNVMVAAADKAGRSLARDFGEVENLQVSRKGPADFVSKADMRAEEIVYRELSKARPSYGFLMEERGTVEGSDGQHRWIVDPLDGTTNFLHGVPIFAVSIALERQGELVAGVVYNPVMDELYVAEKGNGAFMNDRRLRVSGRTDLADCLIGTGLPFMGHGNQVRTLSELQQLFGRVAGIRRPGAAALDLAWTAAGRYDGFWEHDLKPWDMAAGIVLIREAGGFVSDASGRDRFFETASVVAGNEQVHRSLLKMVDAAGPAKAGPRS</sequence>